<sequence length="521" mass="58829">MEEVNHQNFGIKLFSEYVADPSAASFAEPEELQTALEKFPYCQLLHLFYSRSLAAKGSAENADHLARTALIIPDRTILYSAIRNPEKLNYTNSTPRASIESPESEAGPVAEEIIDKEISSEESLAKQTLKADTIEKENPKDESLAEEINTEEIQSKETLVEESDVEVTRNDAGQLIEEEEISEESQTEDTLDKSEEQAAPISPEPEIKAESDWSAKEEPQATSKETAVSKSATNDSDLIENIFNQLIGAIPPPVTPVAVHAVTTPFTDEDFISEPVNMAPADSIPPQEENPALGKEESIETKEEVEFKSEETIDAKAEEEVEIKSEEVFIPVNELAIASEENKTKDPETDQKVSKYDDDKMPYSFLWWLNKTRNEHSDTYQPYVEFKLDTTQTIKRTSVDQLSSQIIENIFHLQSPLEEVENAPKTVPFQVRRKEDSILDKFIKEEPQIKPPNSQKLDTENKARKSAEDPNDLVSETLAQIYTDQMLFQKAIDTFKKLSLKFPEKSTYFADQIIELEKKVN</sequence>
<organism evidence="2 3">
    <name type="scientific">Daejeonella rubra</name>
    <dbReference type="NCBI Taxonomy" id="990371"/>
    <lineage>
        <taxon>Bacteria</taxon>
        <taxon>Pseudomonadati</taxon>
        <taxon>Bacteroidota</taxon>
        <taxon>Sphingobacteriia</taxon>
        <taxon>Sphingobacteriales</taxon>
        <taxon>Sphingobacteriaceae</taxon>
        <taxon>Daejeonella</taxon>
    </lineage>
</organism>
<dbReference type="Proteomes" id="UP000199226">
    <property type="component" value="Unassembled WGS sequence"/>
</dbReference>
<dbReference type="RefSeq" id="WP_090705451.1">
    <property type="nucleotide sequence ID" value="NZ_FNHH01000019.1"/>
</dbReference>
<feature type="compositionally biased region" description="Basic and acidic residues" evidence="1">
    <location>
        <begin position="457"/>
        <end position="468"/>
    </location>
</feature>
<feature type="region of interest" description="Disordered" evidence="1">
    <location>
        <begin position="276"/>
        <end position="314"/>
    </location>
</feature>
<protein>
    <submittedName>
        <fullName evidence="2">Uncharacterized protein</fullName>
    </submittedName>
</protein>
<reference evidence="3" key="1">
    <citation type="submission" date="2016-10" db="EMBL/GenBank/DDBJ databases">
        <authorList>
            <person name="Varghese N."/>
            <person name="Submissions S."/>
        </authorList>
    </citation>
    <scope>NUCLEOTIDE SEQUENCE [LARGE SCALE GENOMIC DNA]</scope>
    <source>
        <strain evidence="3">DSM 24536</strain>
    </source>
</reference>
<accession>A0A1G9V3Z3</accession>
<feature type="compositionally biased region" description="Basic and acidic residues" evidence="1">
    <location>
        <begin position="205"/>
        <end position="219"/>
    </location>
</feature>
<feature type="region of interest" description="Disordered" evidence="1">
    <location>
        <begin position="449"/>
        <end position="470"/>
    </location>
</feature>
<evidence type="ECO:0000313" key="2">
    <source>
        <dbReference type="EMBL" id="SDM66878.1"/>
    </source>
</evidence>
<dbReference type="AlphaFoldDB" id="A0A1G9V3Z3"/>
<feature type="compositionally biased region" description="Polar residues" evidence="1">
    <location>
        <begin position="220"/>
        <end position="234"/>
    </location>
</feature>
<dbReference type="OrthoDB" id="594666at2"/>
<evidence type="ECO:0000256" key="1">
    <source>
        <dbReference type="SAM" id="MobiDB-lite"/>
    </source>
</evidence>
<evidence type="ECO:0000313" key="3">
    <source>
        <dbReference type="Proteomes" id="UP000199226"/>
    </source>
</evidence>
<feature type="compositionally biased region" description="Basic and acidic residues" evidence="1">
    <location>
        <begin position="294"/>
        <end position="314"/>
    </location>
</feature>
<proteinExistence type="predicted"/>
<feature type="compositionally biased region" description="Basic and acidic residues" evidence="1">
    <location>
        <begin position="132"/>
        <end position="143"/>
    </location>
</feature>
<keyword evidence="3" id="KW-1185">Reference proteome</keyword>
<name>A0A1G9V3Z3_9SPHI</name>
<dbReference type="STRING" id="990371.SAMN05421813_11917"/>
<feature type="compositionally biased region" description="Acidic residues" evidence="1">
    <location>
        <begin position="176"/>
        <end position="189"/>
    </location>
</feature>
<feature type="region of interest" description="Disordered" evidence="1">
    <location>
        <begin position="124"/>
        <end position="234"/>
    </location>
</feature>
<gene>
    <name evidence="2" type="ORF">SAMN05421813_11917</name>
</gene>
<dbReference type="EMBL" id="FNHH01000019">
    <property type="protein sequence ID" value="SDM66878.1"/>
    <property type="molecule type" value="Genomic_DNA"/>
</dbReference>